<dbReference type="OrthoDB" id="1805550at2"/>
<protein>
    <recommendedName>
        <fullName evidence="3">Type III restriction enzyme, res subunit</fullName>
    </recommendedName>
</protein>
<dbReference type="RefSeq" id="WP_092282473.1">
    <property type="nucleotide sequence ID" value="NZ_FOXR01000019.1"/>
</dbReference>
<dbReference type="Proteomes" id="UP000198577">
    <property type="component" value="Unassembled WGS sequence"/>
</dbReference>
<evidence type="ECO:0000313" key="1">
    <source>
        <dbReference type="EMBL" id="SFQ23304.1"/>
    </source>
</evidence>
<keyword evidence="2" id="KW-1185">Reference proteome</keyword>
<accession>A0A1I5WUA2</accession>
<name>A0A1I5WUA2_9FIRM</name>
<dbReference type="SUPFAM" id="SSF52540">
    <property type="entry name" value="P-loop containing nucleoside triphosphate hydrolases"/>
    <property type="match status" value="1"/>
</dbReference>
<evidence type="ECO:0008006" key="3">
    <source>
        <dbReference type="Google" id="ProtNLM"/>
    </source>
</evidence>
<evidence type="ECO:0000313" key="2">
    <source>
        <dbReference type="Proteomes" id="UP000198577"/>
    </source>
</evidence>
<proteinExistence type="predicted"/>
<dbReference type="AlphaFoldDB" id="A0A1I5WUA2"/>
<dbReference type="STRING" id="937334.SAMN05444406_11937"/>
<dbReference type="InterPro" id="IPR027417">
    <property type="entry name" value="P-loop_NTPase"/>
</dbReference>
<organism evidence="1 2">
    <name type="scientific">Caldicoprobacter faecalis</name>
    <dbReference type="NCBI Taxonomy" id="937334"/>
    <lineage>
        <taxon>Bacteria</taxon>
        <taxon>Bacillati</taxon>
        <taxon>Bacillota</taxon>
        <taxon>Clostridia</taxon>
        <taxon>Caldicoprobacterales</taxon>
        <taxon>Caldicoprobacteraceae</taxon>
        <taxon>Caldicoprobacter</taxon>
    </lineage>
</organism>
<sequence length="570" mass="67117">MSPYVTSSISAKHINYPRYYTLRDLKDHILLTKFTKDEPCLKVFTFEASAGKTQTVCEALKELYKIDPNIKTLIVTKLMDEQEKIQQSLGDIAFVVNSKEETIKKQEKKIDFNQYPVLIITHELYARLCSNEKRRQYYTQGRDLLIIDEQLDILDILEYSASRAEKITATLKNAIYNKKDTDLCQLWGDIVNPLNNVVAENYQKKMRFVYIKDERIQEKIEYLIKLINRAKFPRKAGMKKGQVIREIQEIQQFFNNKHVIACNSTLYTYNANMDYFLLKNNILLDASGKFLHLYQISDKFRVFDAEREIQHTNTTLTFIDENSTTTAINKDEQKYYSAIIEYIKKHTTKTDKVLIIGRDDDEKYISPLLNDNVQFVNFDSMRGRNDWSEFNKCFVIHLPNDQFVKYVLQYLYYTKQDLQQSDLEINKIDTNHGFVNNIELEKLRITDVVSSIYQGLKRVNRINTSENQCELYVVTNNKWIQDLLVEQFKGLKEVRHEKLFTTVTHERVKKVDNFFKSLKKGEKIKKAEVRKLLGIEDRKLFSIALKTLGGKEYLEKAGIKEEGHYFFKIS</sequence>
<gene>
    <name evidence="1" type="ORF">SAMN05444406_11937</name>
</gene>
<dbReference type="EMBL" id="FOXR01000019">
    <property type="protein sequence ID" value="SFQ23304.1"/>
    <property type="molecule type" value="Genomic_DNA"/>
</dbReference>
<reference evidence="1 2" key="1">
    <citation type="submission" date="2016-10" db="EMBL/GenBank/DDBJ databases">
        <authorList>
            <person name="de Groot N.N."/>
        </authorList>
    </citation>
    <scope>NUCLEOTIDE SEQUENCE [LARGE SCALE GENOMIC DNA]</scope>
    <source>
        <strain evidence="1 2">DSM 20678</strain>
    </source>
</reference>